<protein>
    <submittedName>
        <fullName evidence="5">Serpin B</fullName>
    </submittedName>
</protein>
<comment type="similarity">
    <text evidence="1">Belongs to the serpin family.</text>
</comment>
<feature type="signal peptide" evidence="3">
    <location>
        <begin position="1"/>
        <end position="30"/>
    </location>
</feature>
<dbReference type="InterPro" id="IPR023795">
    <property type="entry name" value="Serpin_CS"/>
</dbReference>
<keyword evidence="3" id="KW-0732">Signal</keyword>
<evidence type="ECO:0000256" key="3">
    <source>
        <dbReference type="SAM" id="SignalP"/>
    </source>
</evidence>
<dbReference type="Pfam" id="PF00079">
    <property type="entry name" value="Serpin"/>
    <property type="match status" value="1"/>
</dbReference>
<proteinExistence type="inferred from homology"/>
<dbReference type="PROSITE" id="PS00284">
    <property type="entry name" value="SERPIN"/>
    <property type="match status" value="1"/>
</dbReference>
<dbReference type="SUPFAM" id="SSF56574">
    <property type="entry name" value="Serpins"/>
    <property type="match status" value="1"/>
</dbReference>
<organism evidence="5 6">
    <name type="scientific">Brachybacterium sacelli</name>
    <dbReference type="NCBI Taxonomy" id="173364"/>
    <lineage>
        <taxon>Bacteria</taxon>
        <taxon>Bacillati</taxon>
        <taxon>Actinomycetota</taxon>
        <taxon>Actinomycetes</taxon>
        <taxon>Micrococcales</taxon>
        <taxon>Dermabacteraceae</taxon>
        <taxon>Brachybacterium</taxon>
    </lineage>
</organism>
<reference evidence="5 6" key="1">
    <citation type="submission" date="2021-03" db="EMBL/GenBank/DDBJ databases">
        <title>Sequencing the genomes of 1000 actinobacteria strains.</title>
        <authorList>
            <person name="Klenk H.-P."/>
        </authorList>
    </citation>
    <scope>NUCLEOTIDE SEQUENCE [LARGE SCALE GENOMIC DNA]</scope>
    <source>
        <strain evidence="5 6">DSM 14566</strain>
    </source>
</reference>
<evidence type="ECO:0000313" key="6">
    <source>
        <dbReference type="Proteomes" id="UP001519290"/>
    </source>
</evidence>
<keyword evidence="6" id="KW-1185">Reference proteome</keyword>
<dbReference type="SMART" id="SM00093">
    <property type="entry name" value="SERPIN"/>
    <property type="match status" value="1"/>
</dbReference>
<dbReference type="InterPro" id="IPR036186">
    <property type="entry name" value="Serpin_sf"/>
</dbReference>
<dbReference type="InterPro" id="IPR042185">
    <property type="entry name" value="Serpin_sf_2"/>
</dbReference>
<dbReference type="PANTHER" id="PTHR11461:SF211">
    <property type="entry name" value="GH10112P-RELATED"/>
    <property type="match status" value="1"/>
</dbReference>
<evidence type="ECO:0000256" key="2">
    <source>
        <dbReference type="SAM" id="MobiDB-lite"/>
    </source>
</evidence>
<evidence type="ECO:0000259" key="4">
    <source>
        <dbReference type="SMART" id="SM00093"/>
    </source>
</evidence>
<feature type="compositionally biased region" description="Basic and acidic residues" evidence="2">
    <location>
        <begin position="45"/>
        <end position="56"/>
    </location>
</feature>
<feature type="chain" id="PRO_5045443495" evidence="3">
    <location>
        <begin position="31"/>
        <end position="445"/>
    </location>
</feature>
<feature type="domain" description="Serpin" evidence="4">
    <location>
        <begin position="70"/>
        <end position="441"/>
    </location>
</feature>
<evidence type="ECO:0000313" key="5">
    <source>
        <dbReference type="EMBL" id="MBP2381230.1"/>
    </source>
</evidence>
<dbReference type="PANTHER" id="PTHR11461">
    <property type="entry name" value="SERINE PROTEASE INHIBITOR, SERPIN"/>
    <property type="match status" value="1"/>
</dbReference>
<dbReference type="Gene3D" id="3.30.497.10">
    <property type="entry name" value="Antithrombin, subunit I, domain 2"/>
    <property type="match status" value="1"/>
</dbReference>
<feature type="region of interest" description="Disordered" evidence="2">
    <location>
        <begin position="29"/>
        <end position="63"/>
    </location>
</feature>
<comment type="caution">
    <text evidence="5">The sequence shown here is derived from an EMBL/GenBank/DDBJ whole genome shotgun (WGS) entry which is preliminary data.</text>
</comment>
<dbReference type="Proteomes" id="UP001519290">
    <property type="component" value="Unassembled WGS sequence"/>
</dbReference>
<dbReference type="Gene3D" id="2.30.39.10">
    <property type="entry name" value="Alpha-1-antitrypsin, domain 1"/>
    <property type="match status" value="1"/>
</dbReference>
<dbReference type="InterPro" id="IPR023796">
    <property type="entry name" value="Serpin_dom"/>
</dbReference>
<dbReference type="RefSeq" id="WP_209900231.1">
    <property type="nucleotide sequence ID" value="NZ_BAAAJW010000021.1"/>
</dbReference>
<evidence type="ECO:0000256" key="1">
    <source>
        <dbReference type="RuleBase" id="RU000411"/>
    </source>
</evidence>
<name>A0ABS4WYE4_9MICO</name>
<accession>A0ABS4WYE4</accession>
<dbReference type="InterPro" id="IPR000215">
    <property type="entry name" value="Serpin_fam"/>
</dbReference>
<gene>
    <name evidence="5" type="ORF">JOF43_001187</name>
</gene>
<dbReference type="InterPro" id="IPR042178">
    <property type="entry name" value="Serpin_sf_1"/>
</dbReference>
<dbReference type="EMBL" id="JAGIOD010000001">
    <property type="protein sequence ID" value="MBP2381230.1"/>
    <property type="molecule type" value="Genomic_DNA"/>
</dbReference>
<sequence length="445" mass="47051">MSSVEPRTRLLRRSVLAAGATLPLTAPALAAGAGDSSGRNGSAEPDLKAELPREDPGSATAGDPVAQFSARMLAAIDRADVNAVCSPLSAQIVLTMIGLGAAGDTRAQMEETLGGGMDELAQAANTLTAVLAAVGDEEREDRDDEAPEPAAVSLVNGLWLQQGMTVRDSYLEDLGRYFGSGVFEADFTDDAEREQARVRINDWAAEATQDLIQDLVPQDVLDADSRLVLVNALHLKAAWHKTLSRTTGTFTTADGSALSTELLSGSTPRWYEDDLCRATALETYGDDLSLALVQPTRDLDTVLDAWSELADDDRAGLGALLTGLEASEESTKLTLPGFDIAWDAPLTPVLDQLGMTEALSEDADLSGITGEEDLFITHVLQKAVITVDDEGMEAAAATAAAVGTTSVVIDEHELVLDSPFLVVAYERSTRAPLVLGWIGDPTRTE</sequence>